<comment type="similarity">
    <text evidence="4">Belongs to the glycosyltransferase 13 family.</text>
</comment>
<gene>
    <name evidence="17" type="primary">POMGNT1</name>
    <name evidence="17" type="ORF">SPIL2461_LOCUS9385</name>
</gene>
<keyword evidence="12" id="KW-0472">Membrane</keyword>
<evidence type="ECO:0000256" key="14">
    <source>
        <dbReference type="ARBA" id="ARBA00038949"/>
    </source>
</evidence>
<dbReference type="InterPro" id="IPR052261">
    <property type="entry name" value="Glycosyltransferase_13"/>
</dbReference>
<keyword evidence="11" id="KW-0333">Golgi apparatus</keyword>
<dbReference type="EC" id="2.4.1.101" evidence="14"/>
<evidence type="ECO:0000256" key="5">
    <source>
        <dbReference type="ARBA" id="ARBA00022676"/>
    </source>
</evidence>
<comment type="caution">
    <text evidence="17">The sequence shown here is derived from an EMBL/GenBank/DDBJ whole genome shotgun (WGS) entry which is preliminary data.</text>
</comment>
<name>A0A812QGL0_SYMPI</name>
<comment type="subcellular location">
    <subcellularLocation>
        <location evidence="2">Golgi apparatus membrane</location>
        <topology evidence="2">Single-pass type II membrane protein</topology>
    </subcellularLocation>
</comment>
<reference evidence="17" key="1">
    <citation type="submission" date="2021-02" db="EMBL/GenBank/DDBJ databases">
        <authorList>
            <person name="Dougan E. K."/>
            <person name="Rhodes N."/>
            <person name="Thang M."/>
            <person name="Chan C."/>
        </authorList>
    </citation>
    <scope>NUCLEOTIDE SEQUENCE</scope>
</reference>
<keyword evidence="7" id="KW-0812">Transmembrane</keyword>
<dbReference type="InterPro" id="IPR029044">
    <property type="entry name" value="Nucleotide-diphossugar_trans"/>
</dbReference>
<dbReference type="GO" id="GO:0000139">
    <property type="term" value="C:Golgi membrane"/>
    <property type="evidence" value="ECO:0007669"/>
    <property type="project" value="UniProtKB-SubCell"/>
</dbReference>
<evidence type="ECO:0000256" key="13">
    <source>
        <dbReference type="ARBA" id="ARBA00023211"/>
    </source>
</evidence>
<evidence type="ECO:0000256" key="6">
    <source>
        <dbReference type="ARBA" id="ARBA00022679"/>
    </source>
</evidence>
<evidence type="ECO:0000256" key="3">
    <source>
        <dbReference type="ARBA" id="ARBA00004922"/>
    </source>
</evidence>
<dbReference type="Pfam" id="PF03071">
    <property type="entry name" value="GNT-I"/>
    <property type="match status" value="1"/>
</dbReference>
<dbReference type="UniPathway" id="UPA00378"/>
<evidence type="ECO:0000256" key="12">
    <source>
        <dbReference type="ARBA" id="ARBA00023136"/>
    </source>
</evidence>
<dbReference type="Proteomes" id="UP000649617">
    <property type="component" value="Unassembled WGS sequence"/>
</dbReference>
<dbReference type="OrthoDB" id="440755at2759"/>
<sequence length="235" mass="25867">MAAAAKKVAAARGVNIEVWQVGPQATEAEGKVNQATSKWLKTNTGKIAHHYWVAFEKAFMEKAHEQAIFVEEDLLFAPDFLALFRSTTGVLDQDHSLWCISAWNDFGFKGTAVDPCGLQRTSYFPGLGFLLVRRAWQELRKVWPIAPTMGWDYWTRVAFRAAGKECIIPQVSRSHHAAAKGSSVTTAKQVRLFEAMAFADVPSTCDVRASDSRSTTALYVGTASFDNEPACKAGC</sequence>
<organism evidence="17 18">
    <name type="scientific">Symbiodinium pilosum</name>
    <name type="common">Dinoflagellate</name>
    <dbReference type="NCBI Taxonomy" id="2952"/>
    <lineage>
        <taxon>Eukaryota</taxon>
        <taxon>Sar</taxon>
        <taxon>Alveolata</taxon>
        <taxon>Dinophyceae</taxon>
        <taxon>Suessiales</taxon>
        <taxon>Symbiodiniaceae</taxon>
        <taxon>Symbiodinium</taxon>
    </lineage>
</organism>
<proteinExistence type="inferred from homology"/>
<comment type="cofactor">
    <cofactor evidence="1">
        <name>Mn(2+)</name>
        <dbReference type="ChEBI" id="CHEBI:29035"/>
    </cofactor>
</comment>
<dbReference type="EMBL" id="CAJNIZ010016335">
    <property type="protein sequence ID" value="CAE7384334.1"/>
    <property type="molecule type" value="Genomic_DNA"/>
</dbReference>
<keyword evidence="5" id="KW-0328">Glycosyltransferase</keyword>
<evidence type="ECO:0000256" key="11">
    <source>
        <dbReference type="ARBA" id="ARBA00023034"/>
    </source>
</evidence>
<dbReference type="GO" id="GO:0003827">
    <property type="term" value="F:alpha-1,3-mannosylglycoprotein 2-beta-N-acetylglucosaminyltransferase activity"/>
    <property type="evidence" value="ECO:0007669"/>
    <property type="project" value="UniProtKB-EC"/>
</dbReference>
<evidence type="ECO:0000313" key="17">
    <source>
        <dbReference type="EMBL" id="CAE7384334.1"/>
    </source>
</evidence>
<keyword evidence="13" id="KW-0464">Manganese</keyword>
<keyword evidence="6" id="KW-0808">Transferase</keyword>
<protein>
    <recommendedName>
        <fullName evidence="14">alpha-1,3-mannosyl-glycoprotein 2-beta-N-acetylglucosaminyltransferase</fullName>
        <ecNumber evidence="14">2.4.1.101</ecNumber>
    </recommendedName>
    <alternativeName>
        <fullName evidence="15">N-glycosyl-oligosaccharide-glycoprotein N-acetylglucosaminyltransferase I</fullName>
    </alternativeName>
</protein>
<dbReference type="InterPro" id="IPR004139">
    <property type="entry name" value="Glyco_trans_13"/>
</dbReference>
<dbReference type="Gene3D" id="3.90.550.10">
    <property type="entry name" value="Spore Coat Polysaccharide Biosynthesis Protein SpsA, Chain A"/>
    <property type="match status" value="1"/>
</dbReference>
<evidence type="ECO:0000256" key="9">
    <source>
        <dbReference type="ARBA" id="ARBA00022968"/>
    </source>
</evidence>
<evidence type="ECO:0000256" key="15">
    <source>
        <dbReference type="ARBA" id="ARBA00041712"/>
    </source>
</evidence>
<dbReference type="GO" id="GO:0046872">
    <property type="term" value="F:metal ion binding"/>
    <property type="evidence" value="ECO:0007669"/>
    <property type="project" value="UniProtKB-KW"/>
</dbReference>
<dbReference type="SUPFAM" id="SSF53448">
    <property type="entry name" value="Nucleotide-diphospho-sugar transferases"/>
    <property type="match status" value="1"/>
</dbReference>
<evidence type="ECO:0000256" key="2">
    <source>
        <dbReference type="ARBA" id="ARBA00004323"/>
    </source>
</evidence>
<accession>A0A812QGL0</accession>
<evidence type="ECO:0000256" key="1">
    <source>
        <dbReference type="ARBA" id="ARBA00001936"/>
    </source>
</evidence>
<evidence type="ECO:0000313" key="18">
    <source>
        <dbReference type="Proteomes" id="UP000649617"/>
    </source>
</evidence>
<dbReference type="PANTHER" id="PTHR10468:SF6">
    <property type="entry name" value="GLCNAC TRANSFERASE"/>
    <property type="match status" value="1"/>
</dbReference>
<dbReference type="PANTHER" id="PTHR10468">
    <property type="entry name" value="PROTEIN O-LINKED-MANNOSE BETA-1,2-N-ACETYLGLUCOSAMINYLTRANSFERASE 1/ALPHA-1,3-MANNOSYL-GLYCOPROTEIN 2-BETA-N-ACETYLGLUCOSAMINYLTRANSFERASE"/>
    <property type="match status" value="1"/>
</dbReference>
<comment type="catalytic activity">
    <reaction evidence="16">
        <text>N(4)-(alpha-D-Man-(1-&gt;3)-[alpha-D-Man-(1-&gt;3)-[alpha-D-Man-(1-&gt;6)]-alpha-D-Man-(1-&gt;6)]-beta-D-Man-(1-&gt;4)-beta-D-GlcNAc-(1-&gt;4)-beta-D-GlcNAc)-L-asparaginyl-[protein] (N-glucan mannose isomer 5A1,2) + UDP-N-acetyl-alpha-D-glucosamine = N(4)-{beta-D-GlcNAc-(1-&gt;2)-alpha-D-Man-(1-&gt;3)-[alpha-D-Man-(1-&gt;3)-[alpha-D-Man-(1-&gt;6)]-alpha-D-Man-(1-&gt;6)]-beta-D-Man-(1-&gt;4)-beta-D-GlcNAc-(1-&gt;4)-beta-D-GlcNAc}-L-asparaginyl-[protein] + UDP + H(+)</text>
        <dbReference type="Rhea" id="RHEA:11456"/>
        <dbReference type="Rhea" id="RHEA-COMP:14367"/>
        <dbReference type="Rhea" id="RHEA-COMP:14368"/>
        <dbReference type="ChEBI" id="CHEBI:15378"/>
        <dbReference type="ChEBI" id="CHEBI:57705"/>
        <dbReference type="ChEBI" id="CHEBI:58223"/>
        <dbReference type="ChEBI" id="CHEBI:59087"/>
        <dbReference type="ChEBI" id="CHEBI:60625"/>
        <dbReference type="EC" id="2.4.1.101"/>
    </reaction>
</comment>
<evidence type="ECO:0000256" key="4">
    <source>
        <dbReference type="ARBA" id="ARBA00006492"/>
    </source>
</evidence>
<keyword evidence="10" id="KW-1133">Transmembrane helix</keyword>
<keyword evidence="9" id="KW-0735">Signal-anchor</keyword>
<evidence type="ECO:0000256" key="16">
    <source>
        <dbReference type="ARBA" id="ARBA00049421"/>
    </source>
</evidence>
<evidence type="ECO:0000256" key="10">
    <source>
        <dbReference type="ARBA" id="ARBA00022989"/>
    </source>
</evidence>
<comment type="pathway">
    <text evidence="3">Protein modification; protein glycosylation.</text>
</comment>
<keyword evidence="8" id="KW-0479">Metal-binding</keyword>
<keyword evidence="18" id="KW-1185">Reference proteome</keyword>
<evidence type="ECO:0000256" key="8">
    <source>
        <dbReference type="ARBA" id="ARBA00022723"/>
    </source>
</evidence>
<dbReference type="AlphaFoldDB" id="A0A812QGL0"/>
<evidence type="ECO:0000256" key="7">
    <source>
        <dbReference type="ARBA" id="ARBA00022692"/>
    </source>
</evidence>